<keyword evidence="2 5" id="KW-0812">Transmembrane</keyword>
<reference evidence="7 8" key="1">
    <citation type="submission" date="2018-08" db="EMBL/GenBank/DDBJ databases">
        <title>Henriciella mobilis sp. nov., isolated from seawater.</title>
        <authorList>
            <person name="Cheng H."/>
            <person name="Wu Y.-H."/>
            <person name="Xu X.-W."/>
            <person name="Guo L.-L."/>
        </authorList>
    </citation>
    <scope>NUCLEOTIDE SEQUENCE [LARGE SCALE GENOMIC DNA]</scope>
    <source>
        <strain evidence="7 8">JN25</strain>
    </source>
</reference>
<keyword evidence="3 5" id="KW-1133">Transmembrane helix</keyword>
<accession>A0A399RGA8</accession>
<dbReference type="AlphaFoldDB" id="A0A399RGA8"/>
<sequence>MRSIYLVARRDYLGYVQAWGFWLGLLLTPILMGVGMMAPTWAAASQPTRYYTVIETGTDFTDALKTEIEEDRISIARTALDPVGVLNGEPNETVEAFDAAIDAGATVDEALAEAGGTSIELPQADFIYVDPPGRTEEAIQPYLLGERAVDSPNGPQTLFAAIFVPEGDGDIEYWSENITAQSLLAKVRAAERTLTERRVFAEAGVSPRILSEAESRRRSIAEKRARPASAAATGSQVTLADRAPFFAAVMLAFLLWFLIFSVVNYLLMGTIEERSNKIFDSLLTSVKLPDMLAGKLLAVLAVALTLMGVWVIGAVVVGNAFSGVMPPEAREMLFTVVSAIAKPSLLVPAVLSFILGYLMYGAVFLALGSLCDTIQEAQTLMTPLIVMLMVPMFMIVVAISDAESPILSVMSWIPVFTPFLLILRVPAQPPLWEVTGLLVMMVAATLLVLWLASRVYRAGAVHGAGVGDVGKWFTKLIPGKKKGEA</sequence>
<comment type="subcellular location">
    <subcellularLocation>
        <location evidence="1">Membrane</location>
        <topology evidence="1">Multi-pass membrane protein</topology>
    </subcellularLocation>
</comment>
<evidence type="ECO:0000256" key="5">
    <source>
        <dbReference type="SAM" id="Phobius"/>
    </source>
</evidence>
<feature type="transmembrane region" description="Helical" evidence="5">
    <location>
        <begin position="296"/>
        <end position="325"/>
    </location>
</feature>
<evidence type="ECO:0000256" key="1">
    <source>
        <dbReference type="ARBA" id="ARBA00004141"/>
    </source>
</evidence>
<feature type="transmembrane region" description="Helical" evidence="5">
    <location>
        <begin position="12"/>
        <end position="38"/>
    </location>
</feature>
<protein>
    <submittedName>
        <fullName evidence="7">ABC transporter permease</fullName>
    </submittedName>
</protein>
<comment type="caution">
    <text evidence="7">The sequence shown here is derived from an EMBL/GenBank/DDBJ whole genome shotgun (WGS) entry which is preliminary data.</text>
</comment>
<dbReference type="PANTHER" id="PTHR43471">
    <property type="entry name" value="ABC TRANSPORTER PERMEASE"/>
    <property type="match status" value="1"/>
</dbReference>
<feature type="transmembrane region" description="Helical" evidence="5">
    <location>
        <begin position="245"/>
        <end position="267"/>
    </location>
</feature>
<keyword evidence="4 5" id="KW-0472">Membrane</keyword>
<evidence type="ECO:0000256" key="4">
    <source>
        <dbReference type="ARBA" id="ARBA00023136"/>
    </source>
</evidence>
<dbReference type="EMBL" id="QWFX01000006">
    <property type="protein sequence ID" value="RIJ30616.1"/>
    <property type="molecule type" value="Genomic_DNA"/>
</dbReference>
<dbReference type="RefSeq" id="WP_119375926.1">
    <property type="nucleotide sequence ID" value="NZ_QWFX01000006.1"/>
</dbReference>
<evidence type="ECO:0000256" key="3">
    <source>
        <dbReference type="ARBA" id="ARBA00022989"/>
    </source>
</evidence>
<keyword evidence="8" id="KW-1185">Reference proteome</keyword>
<feature type="transmembrane region" description="Helical" evidence="5">
    <location>
        <begin position="405"/>
        <end position="423"/>
    </location>
</feature>
<feature type="transmembrane region" description="Helical" evidence="5">
    <location>
        <begin position="380"/>
        <end position="399"/>
    </location>
</feature>
<feature type="transmembrane region" description="Helical" evidence="5">
    <location>
        <begin position="345"/>
        <end position="368"/>
    </location>
</feature>
<dbReference type="GO" id="GO:0140359">
    <property type="term" value="F:ABC-type transporter activity"/>
    <property type="evidence" value="ECO:0007669"/>
    <property type="project" value="InterPro"/>
</dbReference>
<dbReference type="PANTHER" id="PTHR43471:SF3">
    <property type="entry name" value="ABC TRANSPORTER PERMEASE PROTEIN NATB"/>
    <property type="match status" value="1"/>
</dbReference>
<evidence type="ECO:0000313" key="8">
    <source>
        <dbReference type="Proteomes" id="UP000266385"/>
    </source>
</evidence>
<feature type="transmembrane region" description="Helical" evidence="5">
    <location>
        <begin position="430"/>
        <end position="452"/>
    </location>
</feature>
<proteinExistence type="predicted"/>
<dbReference type="Proteomes" id="UP000266385">
    <property type="component" value="Unassembled WGS sequence"/>
</dbReference>
<gene>
    <name evidence="7" type="ORF">D1223_08330</name>
</gene>
<dbReference type="GO" id="GO:0016020">
    <property type="term" value="C:membrane"/>
    <property type="evidence" value="ECO:0007669"/>
    <property type="project" value="UniProtKB-SubCell"/>
</dbReference>
<dbReference type="Pfam" id="PF12698">
    <property type="entry name" value="ABC2_membrane_3"/>
    <property type="match status" value="1"/>
</dbReference>
<evidence type="ECO:0000259" key="6">
    <source>
        <dbReference type="Pfam" id="PF12698"/>
    </source>
</evidence>
<feature type="domain" description="ABC-2 type transporter transmembrane" evidence="6">
    <location>
        <begin position="237"/>
        <end position="453"/>
    </location>
</feature>
<evidence type="ECO:0000313" key="7">
    <source>
        <dbReference type="EMBL" id="RIJ30616.1"/>
    </source>
</evidence>
<organism evidence="7 8">
    <name type="scientific">Henriciella mobilis</name>
    <dbReference type="NCBI Taxonomy" id="2305467"/>
    <lineage>
        <taxon>Bacteria</taxon>
        <taxon>Pseudomonadati</taxon>
        <taxon>Pseudomonadota</taxon>
        <taxon>Alphaproteobacteria</taxon>
        <taxon>Hyphomonadales</taxon>
        <taxon>Hyphomonadaceae</taxon>
        <taxon>Henriciella</taxon>
    </lineage>
</organism>
<evidence type="ECO:0000256" key="2">
    <source>
        <dbReference type="ARBA" id="ARBA00022692"/>
    </source>
</evidence>
<name>A0A399RGA8_9PROT</name>
<dbReference type="OrthoDB" id="7539112at2"/>
<dbReference type="InterPro" id="IPR013525">
    <property type="entry name" value="ABC2_TM"/>
</dbReference>